<dbReference type="GO" id="GO:0008017">
    <property type="term" value="F:microtubule binding"/>
    <property type="evidence" value="ECO:0007669"/>
    <property type="project" value="TreeGrafter"/>
</dbReference>
<dbReference type="Pfam" id="PF01031">
    <property type="entry name" value="Dynamin_M"/>
    <property type="match status" value="1"/>
</dbReference>
<keyword evidence="1" id="KW-0547">Nucleotide-binding</keyword>
<dbReference type="InterPro" id="IPR000375">
    <property type="entry name" value="Dynamin_stalk"/>
</dbReference>
<dbReference type="InterPro" id="IPR045063">
    <property type="entry name" value="Dynamin_N"/>
</dbReference>
<organism evidence="4">
    <name type="scientific">Klosneuvirus KNV1</name>
    <dbReference type="NCBI Taxonomy" id="1977640"/>
    <lineage>
        <taxon>Viruses</taxon>
        <taxon>Varidnaviria</taxon>
        <taxon>Bamfordvirae</taxon>
        <taxon>Nucleocytoviricota</taxon>
        <taxon>Megaviricetes</taxon>
        <taxon>Imitervirales</taxon>
        <taxon>Mimiviridae</taxon>
        <taxon>Klosneuvirinae</taxon>
        <taxon>Klosneuvirus</taxon>
    </lineage>
</organism>
<dbReference type="EMBL" id="KY684113">
    <property type="protein sequence ID" value="ARF12445.1"/>
    <property type="molecule type" value="Genomic_DNA"/>
</dbReference>
<dbReference type="Pfam" id="PF00350">
    <property type="entry name" value="Dynamin_N"/>
    <property type="match status" value="1"/>
</dbReference>
<proteinExistence type="predicted"/>
<dbReference type="InterPro" id="IPR022812">
    <property type="entry name" value="Dynamin"/>
</dbReference>
<keyword evidence="2" id="KW-0342">GTP-binding</keyword>
<dbReference type="GO" id="GO:0016559">
    <property type="term" value="P:peroxisome fission"/>
    <property type="evidence" value="ECO:0007669"/>
    <property type="project" value="TreeGrafter"/>
</dbReference>
<dbReference type="InterPro" id="IPR027417">
    <property type="entry name" value="P-loop_NTPase"/>
</dbReference>
<dbReference type="Gene3D" id="3.40.50.300">
    <property type="entry name" value="P-loop containing nucleotide triphosphate hydrolases"/>
    <property type="match status" value="1"/>
</dbReference>
<dbReference type="SUPFAM" id="SSF52540">
    <property type="entry name" value="P-loop containing nucleoside triphosphate hydrolases"/>
    <property type="match status" value="1"/>
</dbReference>
<dbReference type="InterPro" id="IPR001401">
    <property type="entry name" value="Dynamin_GTPase"/>
</dbReference>
<dbReference type="GO" id="GO:0000266">
    <property type="term" value="P:mitochondrial fission"/>
    <property type="evidence" value="ECO:0007669"/>
    <property type="project" value="TreeGrafter"/>
</dbReference>
<reference evidence="4" key="1">
    <citation type="journal article" date="2017" name="Science">
        <title>Giant viruses with an expanded complement of translation system components.</title>
        <authorList>
            <person name="Schulz F."/>
            <person name="Yutin N."/>
            <person name="Ivanova N.N."/>
            <person name="Ortega D.R."/>
            <person name="Lee T.K."/>
            <person name="Vierheilig J."/>
            <person name="Daims H."/>
            <person name="Horn M."/>
            <person name="Wagner M."/>
            <person name="Jensen G.J."/>
            <person name="Kyrpides N.C."/>
            <person name="Koonin E.V."/>
            <person name="Woyke T."/>
        </authorList>
    </citation>
    <scope>NUCLEOTIDE SEQUENCE</scope>
    <source>
        <strain evidence="4">KNV1</strain>
    </source>
</reference>
<dbReference type="PANTHER" id="PTHR11566:SF21">
    <property type="entry name" value="DYNAMIN RELATED PROTEIN 1, ISOFORM A"/>
    <property type="match status" value="1"/>
</dbReference>
<feature type="domain" description="Dynamin GTPase" evidence="3">
    <location>
        <begin position="32"/>
        <end position="258"/>
    </location>
</feature>
<evidence type="ECO:0000313" key="4">
    <source>
        <dbReference type="EMBL" id="ARF12445.1"/>
    </source>
</evidence>
<evidence type="ECO:0000259" key="3">
    <source>
        <dbReference type="SMART" id="SM00053"/>
    </source>
</evidence>
<dbReference type="PRINTS" id="PR00195">
    <property type="entry name" value="DYNAMIN"/>
</dbReference>
<dbReference type="GO" id="GO:0006897">
    <property type="term" value="P:endocytosis"/>
    <property type="evidence" value="ECO:0007669"/>
    <property type="project" value="TreeGrafter"/>
</dbReference>
<evidence type="ECO:0000256" key="1">
    <source>
        <dbReference type="ARBA" id="ARBA00022741"/>
    </source>
</evidence>
<evidence type="ECO:0000256" key="2">
    <source>
        <dbReference type="ARBA" id="ARBA00023134"/>
    </source>
</evidence>
<dbReference type="GO" id="GO:0003924">
    <property type="term" value="F:GTPase activity"/>
    <property type="evidence" value="ECO:0007669"/>
    <property type="project" value="InterPro"/>
</dbReference>
<dbReference type="GO" id="GO:0005525">
    <property type="term" value="F:GTP binding"/>
    <property type="evidence" value="ECO:0007669"/>
    <property type="project" value="InterPro"/>
</dbReference>
<dbReference type="GO" id="GO:0016020">
    <property type="term" value="C:membrane"/>
    <property type="evidence" value="ECO:0007669"/>
    <property type="project" value="TreeGrafter"/>
</dbReference>
<dbReference type="SMART" id="SM00053">
    <property type="entry name" value="DYNc"/>
    <property type="match status" value="1"/>
</dbReference>
<sequence>MRSLIVARGVNYMYQSVRVVPMLIRPMRRYAVDNSKLLVALSDLQSYGIALKHAPNFVVIGQQSSGKTSVNEALTNTNIFPKAMKMATMKPMKITTIRSEETKYKIGDKEFRNENEAADEVNRLNNNPSVQQVVVTVWSPKVYNSSYTDTPGLFSVTNKSNTDMPKKIKELIFQQLQDPNVIPVVIHSGPSDPATDQALKFVEKFNRQDDALGVITKVDLLEKQNTDFIAKLLNGEEYALGHGWVGVSLRSDKDIEAGMSIEDKIMIEKNLMAKMKLKPSGVETLRKMIADIHAHKIKDQLPNIIKDIDVQIDGFKVSQTFLHDLVANDPKKLAGRLSGMIEKLVGSSTDRSFFEDRLKKKFKEVITGYLEETFDTKTKNRVPQFTPRTIDKTILAYQSSNQANPVNFQIDGIKELFSFGSLSPTFIDTTMISKALNEEQQLAACINMIDLVVDDPLNTKRLQWNKYLNAYFNKLLHDDNMHRIIHDITQDLMLEYIYNESEEQDEVAKKFAEYMVKEISNEAYESNIRYSITAILNLEKRPEISIVELVRYITQMYPNVFTFHGGLAETIFHEKRKLKVEVYGDDWNEAYLRVVCDKMAYNCYRNVAVNLLDKMVRKLIEMSLDMTNKEQALKEQNKVNQKIRMLESVKDIIQSHTSKNNSKNEEGIYIRGEKLKSSFMSEKNLKDE</sequence>
<protein>
    <submittedName>
        <fullName evidence="4">Dynamin family protein</fullName>
    </submittedName>
</protein>
<gene>
    <name evidence="4" type="ORF">Klosneuvirus_6_7</name>
</gene>
<name>A0A1V0SL25_9VIRU</name>
<accession>A0A1V0SL25</accession>
<dbReference type="PANTHER" id="PTHR11566">
    <property type="entry name" value="DYNAMIN"/>
    <property type="match status" value="1"/>
</dbReference>